<evidence type="ECO:0000313" key="13">
    <source>
        <dbReference type="Proteomes" id="UP001438707"/>
    </source>
</evidence>
<feature type="domain" description="Aminoacyl-tRNA synthetase class Ia" evidence="10">
    <location>
        <begin position="29"/>
        <end position="111"/>
    </location>
</feature>
<evidence type="ECO:0000256" key="9">
    <source>
        <dbReference type="SAM" id="MobiDB-lite"/>
    </source>
</evidence>
<evidence type="ECO:0000256" key="2">
    <source>
        <dbReference type="ARBA" id="ARBA00013164"/>
    </source>
</evidence>
<dbReference type="Pfam" id="PF00133">
    <property type="entry name" value="tRNA-synt_1"/>
    <property type="match status" value="2"/>
</dbReference>
<feature type="domain" description="Methionyl/Valyl/Leucyl/Isoleucyl-tRNA synthetase anticodon-binding" evidence="11">
    <location>
        <begin position="853"/>
        <end position="979"/>
    </location>
</feature>
<dbReference type="Gene3D" id="3.40.50.620">
    <property type="entry name" value="HUPs"/>
    <property type="match status" value="2"/>
</dbReference>
<gene>
    <name evidence="12" type="ORF">WJX74_000488</name>
</gene>
<comment type="similarity">
    <text evidence="1">Belongs to the class-I aminoacyl-tRNA synthetase family.</text>
</comment>
<evidence type="ECO:0000256" key="3">
    <source>
        <dbReference type="ARBA" id="ARBA00022598"/>
    </source>
</evidence>
<dbReference type="Pfam" id="PF08264">
    <property type="entry name" value="Anticodon_1"/>
    <property type="match status" value="1"/>
</dbReference>
<dbReference type="AlphaFoldDB" id="A0AAW1QU37"/>
<evidence type="ECO:0000256" key="4">
    <source>
        <dbReference type="ARBA" id="ARBA00022741"/>
    </source>
</evidence>
<evidence type="ECO:0000256" key="5">
    <source>
        <dbReference type="ARBA" id="ARBA00022840"/>
    </source>
</evidence>
<dbReference type="EC" id="6.1.1.4" evidence="2"/>
<dbReference type="NCBIfam" id="TIGR00395">
    <property type="entry name" value="leuS_arch"/>
    <property type="match status" value="1"/>
</dbReference>
<feature type="compositionally biased region" description="Pro residues" evidence="9">
    <location>
        <begin position="986"/>
        <end position="995"/>
    </location>
</feature>
<reference evidence="12 13" key="1">
    <citation type="journal article" date="2024" name="Nat. Commun.">
        <title>Phylogenomics reveals the evolutionary origins of lichenization in chlorophyte algae.</title>
        <authorList>
            <person name="Puginier C."/>
            <person name="Libourel C."/>
            <person name="Otte J."/>
            <person name="Skaloud P."/>
            <person name="Haon M."/>
            <person name="Grisel S."/>
            <person name="Petersen M."/>
            <person name="Berrin J.G."/>
            <person name="Delaux P.M."/>
            <person name="Dal Grande F."/>
            <person name="Keller J."/>
        </authorList>
    </citation>
    <scope>NUCLEOTIDE SEQUENCE [LARGE SCALE GENOMIC DNA]</scope>
    <source>
        <strain evidence="12 13">SAG 2145</strain>
    </source>
</reference>
<dbReference type="InterPro" id="IPR013155">
    <property type="entry name" value="M/V/L/I-tRNA-synth_anticd-bd"/>
</dbReference>
<evidence type="ECO:0000259" key="11">
    <source>
        <dbReference type="Pfam" id="PF08264"/>
    </source>
</evidence>
<keyword evidence="13" id="KW-1185">Reference proteome</keyword>
<evidence type="ECO:0000259" key="10">
    <source>
        <dbReference type="Pfam" id="PF00133"/>
    </source>
</evidence>
<dbReference type="PANTHER" id="PTHR45794">
    <property type="entry name" value="LEUCYL-TRNA SYNTHETASE"/>
    <property type="match status" value="1"/>
</dbReference>
<dbReference type="SUPFAM" id="SSF47323">
    <property type="entry name" value="Anticodon-binding domain of a subclass of class I aminoacyl-tRNA synthetases"/>
    <property type="match status" value="1"/>
</dbReference>
<dbReference type="Gene3D" id="3.90.740.10">
    <property type="entry name" value="Valyl/Leucyl/Isoleucyl-tRNA synthetase, editing domain"/>
    <property type="match status" value="1"/>
</dbReference>
<keyword evidence="6" id="KW-0648">Protein biosynthesis</keyword>
<feature type="domain" description="Aminoacyl-tRNA synthetase class Ia" evidence="10">
    <location>
        <begin position="213"/>
        <end position="792"/>
    </location>
</feature>
<feature type="region of interest" description="Disordered" evidence="9">
    <location>
        <begin position="1"/>
        <end position="22"/>
    </location>
</feature>
<dbReference type="PANTHER" id="PTHR45794:SF1">
    <property type="entry name" value="LEUCINE--TRNA LIGASE, CYTOPLASMIC"/>
    <property type="match status" value="1"/>
</dbReference>
<dbReference type="GO" id="GO:0005524">
    <property type="term" value="F:ATP binding"/>
    <property type="evidence" value="ECO:0007669"/>
    <property type="project" value="UniProtKB-KW"/>
</dbReference>
<dbReference type="FunFam" id="3.90.740.10:FF:000001">
    <property type="entry name" value="Leucine--tRNA ligase, cytoplasmic"/>
    <property type="match status" value="1"/>
</dbReference>
<evidence type="ECO:0000256" key="6">
    <source>
        <dbReference type="ARBA" id="ARBA00022917"/>
    </source>
</evidence>
<dbReference type="InterPro" id="IPR009080">
    <property type="entry name" value="tRNAsynth_Ia_anticodon-bd"/>
</dbReference>
<keyword evidence="3" id="KW-0436">Ligase</keyword>
<dbReference type="EMBL" id="JALJOS010000026">
    <property type="protein sequence ID" value="KAK9825010.1"/>
    <property type="molecule type" value="Genomic_DNA"/>
</dbReference>
<feature type="region of interest" description="Disordered" evidence="9">
    <location>
        <begin position="1116"/>
        <end position="1139"/>
    </location>
</feature>
<keyword evidence="7" id="KW-0030">Aminoacyl-tRNA synthetase</keyword>
<protein>
    <recommendedName>
        <fullName evidence="2">leucine--tRNA ligase</fullName>
        <ecNumber evidence="2">6.1.1.4</ecNumber>
    </recommendedName>
    <alternativeName>
        <fullName evidence="8">Leucyl-tRNA synthetase</fullName>
    </alternativeName>
</protein>
<organism evidence="12 13">
    <name type="scientific">Apatococcus lobatus</name>
    <dbReference type="NCBI Taxonomy" id="904363"/>
    <lineage>
        <taxon>Eukaryota</taxon>
        <taxon>Viridiplantae</taxon>
        <taxon>Chlorophyta</taxon>
        <taxon>core chlorophytes</taxon>
        <taxon>Trebouxiophyceae</taxon>
        <taxon>Chlorellales</taxon>
        <taxon>Chlorellaceae</taxon>
        <taxon>Apatococcus</taxon>
    </lineage>
</organism>
<name>A0AAW1QU37_9CHLO</name>
<dbReference type="GO" id="GO:0004823">
    <property type="term" value="F:leucine-tRNA ligase activity"/>
    <property type="evidence" value="ECO:0007669"/>
    <property type="project" value="UniProtKB-EC"/>
</dbReference>
<dbReference type="InterPro" id="IPR014729">
    <property type="entry name" value="Rossmann-like_a/b/a_fold"/>
</dbReference>
<dbReference type="GO" id="GO:0006429">
    <property type="term" value="P:leucyl-tRNA aminoacylation"/>
    <property type="evidence" value="ECO:0007669"/>
    <property type="project" value="InterPro"/>
</dbReference>
<accession>A0AAW1QU37</accession>
<evidence type="ECO:0000313" key="12">
    <source>
        <dbReference type="EMBL" id="KAK9825010.1"/>
    </source>
</evidence>
<sequence length="1139" mass="126597">MSKPAEAPASQEPPKRGKRDLLKDIERKYQQKWAEDKIFEISAPTAGNSTPDNKFFGNFPYPYSNGVLHIGHAFSLSKNEFRCAFERLCGKHVLFAQGIHCTGMPIKACADRLDQELRDYGVPPKFPEPQEVPPEVPVAATAAAQGELTASGKKQVAKAAKTDLTKFSSNKSKATAKKGAGKTQWDILVSSGLPSEDIPLFRQATLQLPHWQTQKWLDYFPAVMINDMKSMGCGIDWRRSFVTTDANPFYDNFVQWQFRRLHRQGCIVKDKRYAVYSPKDGQPCADHDRASGEGAGPQEYTLIKMQAVELQGKLKALEGKGPVFLMAATLRPETMYGQTNCWALPKGQYGAFRGLDGEVWVMTHRAARNLAFQDRTPEAGKAECLLELQGSDLIGLPLKAPNSGYDKIFVLPLLTIKTNKGTGIVTSVPSDAPDDFAALQDLRTVKEDAKLKEKFNVERAWVEPFEVIEIIEIPGLGRRAAETLCKELNITNQHQAEKLATAKDRCYLKGFTDGVMIVGPHSGKKVSEAKPIIKDEMIAAGQALTYNEPEKEVISRSGDECVVALTDQWYLTYNDPEWKAAARKALEQMETYAEETRTGFEYTLGWLQQWALSREFGLGTRLPADPAYLIESLSDSTIYMAYYTIAHFLQGNDLFGKGKNAGVRVEDLTDEVWDHIFLGKAAPTSSSIPSDILAAMRREFEFWYPWDLRTSGKDLVGNHLSFSIFHHTAIWKEQPHLWPRSIRCNGHLMLNSMKMSKSTGNFMTLAESLEEYGADAMRIAMADAGDGLEDANFVQANANAEVLRLASELEWMDLVLKQHEDQTGAGSSEGKATAKAEMQARLRQGSSSPSFADRVFQNDMSVLAASAHEAYRKMAFRDALQASWYLLHAARNGYRTACGEEGMRFDLLQQCMQVQAKLLAPICPHTCDHIWQEKLQQKGSILTSGWVELAVPDFLLQRQGKYLDGMVGDWRKLKMKRDQPPKPKKGPAPPAPPPASKMAVFAAEAYDGWRAACLVGLSKQYDSDAGSFRRGTSELWPGMLSELESQGLAEGKSEKQLQKECMAFARLKIVEAEKGGSQMLDVQLPFSEVELINENAGYLARVLELQEVSAHRVAEAPAGSPVHERAQSALPGNPTVEFS</sequence>
<comment type="caution">
    <text evidence="12">The sequence shown here is derived from an EMBL/GenBank/DDBJ whole genome shotgun (WGS) entry which is preliminary data.</text>
</comment>
<dbReference type="SUPFAM" id="SSF50677">
    <property type="entry name" value="ValRS/IleRS/LeuRS editing domain"/>
    <property type="match status" value="1"/>
</dbReference>
<dbReference type="Gene3D" id="1.10.730.10">
    <property type="entry name" value="Isoleucyl-tRNA Synthetase, Domain 1"/>
    <property type="match status" value="1"/>
</dbReference>
<dbReference type="InterPro" id="IPR004493">
    <property type="entry name" value="Leu-tRNA-synth_Ia_arc/euk"/>
</dbReference>
<feature type="region of interest" description="Disordered" evidence="9">
    <location>
        <begin position="975"/>
        <end position="996"/>
    </location>
</feature>
<dbReference type="Proteomes" id="UP001438707">
    <property type="component" value="Unassembled WGS sequence"/>
</dbReference>
<dbReference type="SUPFAM" id="SSF52374">
    <property type="entry name" value="Nucleotidylyl transferase"/>
    <property type="match status" value="1"/>
</dbReference>
<evidence type="ECO:0000256" key="1">
    <source>
        <dbReference type="ARBA" id="ARBA00005594"/>
    </source>
</evidence>
<keyword evidence="5" id="KW-0067">ATP-binding</keyword>
<feature type="compositionally biased region" description="Basic and acidic residues" evidence="9">
    <location>
        <begin position="13"/>
        <end position="22"/>
    </location>
</feature>
<dbReference type="GO" id="GO:0002161">
    <property type="term" value="F:aminoacyl-tRNA deacylase activity"/>
    <property type="evidence" value="ECO:0007669"/>
    <property type="project" value="InterPro"/>
</dbReference>
<dbReference type="InterPro" id="IPR002300">
    <property type="entry name" value="aa-tRNA-synth_Ia"/>
</dbReference>
<proteinExistence type="inferred from homology"/>
<dbReference type="InterPro" id="IPR009008">
    <property type="entry name" value="Val/Leu/Ile-tRNA-synth_edit"/>
</dbReference>
<keyword evidence="4" id="KW-0547">Nucleotide-binding</keyword>
<evidence type="ECO:0000256" key="8">
    <source>
        <dbReference type="ARBA" id="ARBA00030520"/>
    </source>
</evidence>
<evidence type="ECO:0000256" key="7">
    <source>
        <dbReference type="ARBA" id="ARBA00023146"/>
    </source>
</evidence>